<accession>A0ACC3BV95</accession>
<protein>
    <submittedName>
        <fullName evidence="1">Uncharacterized protein</fullName>
    </submittedName>
</protein>
<name>A0ACC3BV95_PYRYE</name>
<organism evidence="1 2">
    <name type="scientific">Pyropia yezoensis</name>
    <name type="common">Susabi-nori</name>
    <name type="synonym">Porphyra yezoensis</name>
    <dbReference type="NCBI Taxonomy" id="2788"/>
    <lineage>
        <taxon>Eukaryota</taxon>
        <taxon>Rhodophyta</taxon>
        <taxon>Bangiophyceae</taxon>
        <taxon>Bangiales</taxon>
        <taxon>Bangiaceae</taxon>
        <taxon>Pyropia</taxon>
    </lineage>
</organism>
<sequence>MECSDPPPPPHASVGAARPPIADDMGVEDNGREATPPLSYDDALLDFGDLDGRDDSTSVPVPPLTQPQPGGGDEPEPDGISSSCLGGDDGAGTVQGDERPGTPPDDRPPPWRITDGPDAAPADGPISPFCTVQESVSLRGIDMLGDGVRASRAYVIGLYYKQFKQTGYCWVTGSLRVCEQGGDDFDKDPHGGGGGSCGDGGKSRKRYWLIDGYHRFTALMRHLNERHPLSRESELFAVVSRRDGRPLSRTDIIVLGGAANFVTVRAEPMSARDQLTWAIGWVTAPNDTTLASAYHCITPGMPPADLAKAVGLLIKEARSHGAVPRSITTQKELGDESLRKLLSLGAAAVTERGSIEHIVTKLQEEAAAKDRNGAAGGAVAVRSREPRGVGRRAARVAGGPVSGGDDNDDDEDDDDCYDSDDHDGVDGVDGGSRDCGKGPARDGRGKLLRQRANRTLAFGALGSIPFLHLPGVPPAERNSAHVLMVDTS</sequence>
<dbReference type="EMBL" id="CM020618">
    <property type="protein sequence ID" value="KAK1861596.1"/>
    <property type="molecule type" value="Genomic_DNA"/>
</dbReference>
<evidence type="ECO:0000313" key="2">
    <source>
        <dbReference type="Proteomes" id="UP000798662"/>
    </source>
</evidence>
<evidence type="ECO:0000313" key="1">
    <source>
        <dbReference type="EMBL" id="KAK1861596.1"/>
    </source>
</evidence>
<keyword evidence="2" id="KW-1185">Reference proteome</keyword>
<reference evidence="1" key="1">
    <citation type="submission" date="2019-11" db="EMBL/GenBank/DDBJ databases">
        <title>Nori genome reveals adaptations in red seaweeds to the harsh intertidal environment.</title>
        <authorList>
            <person name="Wang D."/>
            <person name="Mao Y."/>
        </authorList>
    </citation>
    <scope>NUCLEOTIDE SEQUENCE</scope>
    <source>
        <tissue evidence="1">Gametophyte</tissue>
    </source>
</reference>
<gene>
    <name evidence="1" type="ORF">I4F81_004179</name>
</gene>
<proteinExistence type="predicted"/>
<dbReference type="Proteomes" id="UP000798662">
    <property type="component" value="Chromosome 1"/>
</dbReference>
<comment type="caution">
    <text evidence="1">The sequence shown here is derived from an EMBL/GenBank/DDBJ whole genome shotgun (WGS) entry which is preliminary data.</text>
</comment>